<name>A0A0F9A4Q9_9ZZZZ</name>
<accession>A0A0F9A4Q9</accession>
<feature type="non-terminal residue" evidence="1">
    <location>
        <position position="27"/>
    </location>
</feature>
<organism evidence="1">
    <name type="scientific">marine sediment metagenome</name>
    <dbReference type="NCBI Taxonomy" id="412755"/>
    <lineage>
        <taxon>unclassified sequences</taxon>
        <taxon>metagenomes</taxon>
        <taxon>ecological metagenomes</taxon>
    </lineage>
</organism>
<protein>
    <submittedName>
        <fullName evidence="1">Uncharacterized protein</fullName>
    </submittedName>
</protein>
<proteinExistence type="predicted"/>
<gene>
    <name evidence="1" type="ORF">LCGC14_2614980</name>
</gene>
<comment type="caution">
    <text evidence="1">The sequence shown here is derived from an EMBL/GenBank/DDBJ whole genome shotgun (WGS) entry which is preliminary data.</text>
</comment>
<dbReference type="AlphaFoldDB" id="A0A0F9A4Q9"/>
<evidence type="ECO:0000313" key="1">
    <source>
        <dbReference type="EMBL" id="KKL04549.1"/>
    </source>
</evidence>
<reference evidence="1" key="1">
    <citation type="journal article" date="2015" name="Nature">
        <title>Complex archaea that bridge the gap between prokaryotes and eukaryotes.</title>
        <authorList>
            <person name="Spang A."/>
            <person name="Saw J.H."/>
            <person name="Jorgensen S.L."/>
            <person name="Zaremba-Niedzwiedzka K."/>
            <person name="Martijn J."/>
            <person name="Lind A.E."/>
            <person name="van Eijk R."/>
            <person name="Schleper C."/>
            <person name="Guy L."/>
            <person name="Ettema T.J."/>
        </authorList>
    </citation>
    <scope>NUCLEOTIDE SEQUENCE</scope>
</reference>
<sequence length="27" mass="3346">MEEYSIKHFPGRCCPDYFCLYVSWDKK</sequence>
<dbReference type="EMBL" id="LAZR01044480">
    <property type="protein sequence ID" value="KKL04549.1"/>
    <property type="molecule type" value="Genomic_DNA"/>
</dbReference>